<proteinExistence type="predicted"/>
<evidence type="ECO:0000256" key="1">
    <source>
        <dbReference type="ARBA" id="ARBA00004496"/>
    </source>
</evidence>
<dbReference type="GO" id="GO:0005737">
    <property type="term" value="C:cytoplasm"/>
    <property type="evidence" value="ECO:0007669"/>
    <property type="project" value="UniProtKB-SubCell"/>
</dbReference>
<evidence type="ECO:0000256" key="4">
    <source>
        <dbReference type="ARBA" id="ARBA00022597"/>
    </source>
</evidence>
<evidence type="ECO:0000313" key="10">
    <source>
        <dbReference type="Proteomes" id="UP000649345"/>
    </source>
</evidence>
<dbReference type="PROSITE" id="PS51101">
    <property type="entry name" value="PTS_EIIB_TYPE_4"/>
    <property type="match status" value="1"/>
</dbReference>
<evidence type="ECO:0000256" key="6">
    <source>
        <dbReference type="ARBA" id="ARBA00022683"/>
    </source>
</evidence>
<dbReference type="Gene3D" id="3.40.35.10">
    <property type="entry name" value="Phosphotransferase system, sorbose subfamily IIB component"/>
    <property type="match status" value="1"/>
</dbReference>
<dbReference type="SUPFAM" id="SSF52728">
    <property type="entry name" value="PTS IIb component"/>
    <property type="match status" value="1"/>
</dbReference>
<keyword evidence="2" id="KW-0813">Transport</keyword>
<name>A0A923LBY9_9FIRM</name>
<reference evidence="9" key="1">
    <citation type="submission" date="2020-08" db="EMBL/GenBank/DDBJ databases">
        <title>Genome public.</title>
        <authorList>
            <person name="Liu C."/>
            <person name="Sun Q."/>
        </authorList>
    </citation>
    <scope>NUCLEOTIDE SEQUENCE</scope>
    <source>
        <strain evidence="9">NSJ-68</strain>
    </source>
</reference>
<dbReference type="Pfam" id="PF03830">
    <property type="entry name" value="PTSIIB_sorb"/>
    <property type="match status" value="1"/>
</dbReference>
<keyword evidence="3" id="KW-0963">Cytoplasm</keyword>
<dbReference type="AlphaFoldDB" id="A0A923LBY9"/>
<evidence type="ECO:0000259" key="8">
    <source>
        <dbReference type="PROSITE" id="PS51101"/>
    </source>
</evidence>
<keyword evidence="5" id="KW-0808">Transferase</keyword>
<keyword evidence="7" id="KW-0418">Kinase</keyword>
<dbReference type="GO" id="GO:0009401">
    <property type="term" value="P:phosphoenolpyruvate-dependent sugar phosphotransferase system"/>
    <property type="evidence" value="ECO:0007669"/>
    <property type="project" value="UniProtKB-KW"/>
</dbReference>
<sequence>MSMENLLFTRIDDRLIHGQVCAAWLKSIPAIQHILVIDDKVCQDPFMGEMFSLLVPNHISIEIRSVEEATKLLKEGLKKPTMIIVKVPGTIKQLIDNGIDIDFVNIGGMGMSNGRTKLFQNISASPEEREIFKELIAKGVKVEVQIIPSARQYDIAKLL</sequence>
<keyword evidence="6" id="KW-0598">Phosphotransferase system</keyword>
<evidence type="ECO:0000256" key="7">
    <source>
        <dbReference type="ARBA" id="ARBA00022777"/>
    </source>
</evidence>
<evidence type="ECO:0000256" key="3">
    <source>
        <dbReference type="ARBA" id="ARBA00022490"/>
    </source>
</evidence>
<dbReference type="InterPro" id="IPR004720">
    <property type="entry name" value="PTS_IIB_sorbose-sp"/>
</dbReference>
<evidence type="ECO:0000313" key="9">
    <source>
        <dbReference type="EMBL" id="MBC5659704.1"/>
    </source>
</evidence>
<keyword evidence="4 9" id="KW-0762">Sugar transport</keyword>
<evidence type="ECO:0000256" key="5">
    <source>
        <dbReference type="ARBA" id="ARBA00022679"/>
    </source>
</evidence>
<organism evidence="9 10">
    <name type="scientific">Anaerosacchariphilus hominis</name>
    <dbReference type="NCBI Taxonomy" id="2763017"/>
    <lineage>
        <taxon>Bacteria</taxon>
        <taxon>Bacillati</taxon>
        <taxon>Bacillota</taxon>
        <taxon>Clostridia</taxon>
        <taxon>Lachnospirales</taxon>
        <taxon>Lachnospiraceae</taxon>
        <taxon>Anaerosacchariphilus</taxon>
    </lineage>
</organism>
<dbReference type="RefSeq" id="WP_186872015.1">
    <property type="nucleotide sequence ID" value="NZ_JACOOR010000004.1"/>
</dbReference>
<feature type="domain" description="PTS EIIB type-4" evidence="8">
    <location>
        <begin position="2"/>
        <end position="159"/>
    </location>
</feature>
<evidence type="ECO:0000256" key="2">
    <source>
        <dbReference type="ARBA" id="ARBA00022448"/>
    </source>
</evidence>
<dbReference type="Proteomes" id="UP000649345">
    <property type="component" value="Unassembled WGS sequence"/>
</dbReference>
<comment type="subcellular location">
    <subcellularLocation>
        <location evidence="1">Cytoplasm</location>
    </subcellularLocation>
</comment>
<dbReference type="GO" id="GO:0016301">
    <property type="term" value="F:kinase activity"/>
    <property type="evidence" value="ECO:0007669"/>
    <property type="project" value="UniProtKB-KW"/>
</dbReference>
<dbReference type="InterPro" id="IPR036667">
    <property type="entry name" value="PTS_IIB_sorbose-sp_sf"/>
</dbReference>
<protein>
    <submittedName>
        <fullName evidence="9">PTS sugar transporter subunit IIB</fullName>
    </submittedName>
</protein>
<comment type="caution">
    <text evidence="9">The sequence shown here is derived from an EMBL/GenBank/DDBJ whole genome shotgun (WGS) entry which is preliminary data.</text>
</comment>
<dbReference type="GO" id="GO:0008982">
    <property type="term" value="F:protein-N(PI)-phosphohistidine-sugar phosphotransferase activity"/>
    <property type="evidence" value="ECO:0007669"/>
    <property type="project" value="InterPro"/>
</dbReference>
<accession>A0A923LBY9</accession>
<gene>
    <name evidence="9" type="ORF">H8S44_07970</name>
</gene>
<dbReference type="EMBL" id="JACOOR010000004">
    <property type="protein sequence ID" value="MBC5659704.1"/>
    <property type="molecule type" value="Genomic_DNA"/>
</dbReference>
<keyword evidence="10" id="KW-1185">Reference proteome</keyword>